<gene>
    <name evidence="3" type="ORF">CYMTET_20992</name>
</gene>
<evidence type="ECO:0000259" key="2">
    <source>
        <dbReference type="Pfam" id="PF16403"/>
    </source>
</evidence>
<protein>
    <recommendedName>
        <fullName evidence="2">Pesticidal crystal protein Cry22Aa Ig-like domain-containing protein</fullName>
    </recommendedName>
</protein>
<proteinExistence type="predicted"/>
<evidence type="ECO:0000313" key="4">
    <source>
        <dbReference type="Proteomes" id="UP001190700"/>
    </source>
</evidence>
<dbReference type="Pfam" id="PF16403">
    <property type="entry name" value="Bact_surface_Ig-like"/>
    <property type="match status" value="1"/>
</dbReference>
<dbReference type="Proteomes" id="UP001190700">
    <property type="component" value="Unassembled WGS sequence"/>
</dbReference>
<feature type="non-terminal residue" evidence="3">
    <location>
        <position position="1"/>
    </location>
</feature>
<reference evidence="3 4" key="1">
    <citation type="journal article" date="2015" name="Genome Biol. Evol.">
        <title>Comparative Genomics of a Bacterivorous Green Alga Reveals Evolutionary Causalities and Consequences of Phago-Mixotrophic Mode of Nutrition.</title>
        <authorList>
            <person name="Burns J.A."/>
            <person name="Paasch A."/>
            <person name="Narechania A."/>
            <person name="Kim E."/>
        </authorList>
    </citation>
    <scope>NUCLEOTIDE SEQUENCE [LARGE SCALE GENOMIC DNA]</scope>
    <source>
        <strain evidence="3 4">PLY_AMNH</strain>
    </source>
</reference>
<dbReference type="InterPro" id="IPR013783">
    <property type="entry name" value="Ig-like_fold"/>
</dbReference>
<feature type="region of interest" description="Disordered" evidence="1">
    <location>
        <begin position="857"/>
        <end position="945"/>
    </location>
</feature>
<name>A0AAE0L3L2_9CHLO</name>
<evidence type="ECO:0000256" key="1">
    <source>
        <dbReference type="SAM" id="MobiDB-lite"/>
    </source>
</evidence>
<sequence>SRSGGGQRDGLSAGLVVKKNNGSDGTRGGAAVLGELRLVGCGNGLCEEESGFPLYELAYEEGFGMLYTGAPDLEGPIITLLGEPRVDVQMMAVYRDEGAIATDAVDGSLRAAVTGLDAIDTRFPTPDGGPFELHYTAVDDAGNEAIPVQRWVAVVDPCTPPAFFCADLGACSSCTTSEDSEGEVCICITFLSEQEDPILAEYVPQLDVVPPVITLLGDGQLGRNAEGGIYMAHFVNQYSAFNCPGAEAWDDVDGNLTQELSQFGAGQVDTSVLTPLDAPKIVTYSVFDTAGNAAVQARRRVYVVKPCAEGETMCNDGMCMANPLQCPLGQVAEAMHNLEPNVAPELVLLGPAEVTVAQHEGYARCRNSSLVSRVCETGAEAEDVEDGLLDQYILSCSPDGLSFPFKDVGVRPCSVNTSVPGRYNVTFLVTDSAGAQATAQRTIIVEPSCTHGEHLCDTGVSCSRDGVCMDDIGAGEGLSLEVVAPGPPSIALVIAASAPSNIKVRKHARYELCEAGALPRAEGDCDPGVTAISAVSGRDLSGTVLVCPPAECLPFGCPGHELRKKRVSPCLNTSASLGTVFEVVFTVFDDNIPPQRASVSRLITIVSPCGVDEELCADDVCSSTPCDIRASLLPAPADTTGPAILIVASNQDYGRGGEVPRTQTSYGVAARWLLRVCTSWEAADLALLSDPPNCSVAAWDDMDGDVTAQLEVQQVYGAPLCTAAQQSAGCISGRACPVDSLQSGECVAGLYQYQWRVTDVSGNEAGQMVEVEVMERAIITMEVRLQSNGDDAAAAQEEALQIEAGGAEAEAVRMAVARLAEVSKADVELEGVHVEAADGAFDYYALVVTVTIQVATSTSTSGGDGQRRRLRTSQHSPDPVQLSATPIPTHRRSPDLTPTPSPLQSHAPPLAGLPINPPPSLLDADPVFADSTPAIPTSSPSVDLTAAASTPSSAAVELSVAIAAAVQAGAEGTGEGSLSGHLEAAVKEMEVQGLPTNALGLAAEPEVQQTTADMDQSAAAWAALSGTAAQVHQAQVNALAQLADVEESLVALQNSAHVEGWQQTVLDTWSAGRDAGQNSFDMAQQGLSKVQAGFDRATPGQAELNERATSAAAAAHGLFLSTLAAAQAISTDNTPPQDVCTTNRDIHGGSLFYFSHRNNTHTTQRHRHQRQILARGSTGGGTAAAKVSAADQGGSEALEAMSVGLSKSTQATSYRPRRYVGVDGRNQVIGGLMVMQYRGASPEFTGGQPCTTRFKSLESPCYIHRADNTLSYGADPVFRPSSSLYRADLFRMLPSRPSPDRHHVLL</sequence>
<evidence type="ECO:0000313" key="3">
    <source>
        <dbReference type="EMBL" id="KAK3270617.1"/>
    </source>
</evidence>
<organism evidence="3 4">
    <name type="scientific">Cymbomonas tetramitiformis</name>
    <dbReference type="NCBI Taxonomy" id="36881"/>
    <lineage>
        <taxon>Eukaryota</taxon>
        <taxon>Viridiplantae</taxon>
        <taxon>Chlorophyta</taxon>
        <taxon>Pyramimonadophyceae</taxon>
        <taxon>Pyramimonadales</taxon>
        <taxon>Pyramimonadaceae</taxon>
        <taxon>Cymbomonas</taxon>
    </lineage>
</organism>
<feature type="domain" description="Pesticidal crystal protein Cry22Aa Ig-like" evidence="2">
    <location>
        <begin position="413"/>
        <end position="445"/>
    </location>
</feature>
<dbReference type="InterPro" id="IPR032179">
    <property type="entry name" value="Cry22Aa_Ig-like"/>
</dbReference>
<keyword evidence="4" id="KW-1185">Reference proteome</keyword>
<comment type="caution">
    <text evidence="3">The sequence shown here is derived from an EMBL/GenBank/DDBJ whole genome shotgun (WGS) entry which is preliminary data.</text>
</comment>
<dbReference type="Gene3D" id="2.60.40.10">
    <property type="entry name" value="Immunoglobulins"/>
    <property type="match status" value="3"/>
</dbReference>
<dbReference type="EMBL" id="LGRX02010287">
    <property type="protein sequence ID" value="KAK3270617.1"/>
    <property type="molecule type" value="Genomic_DNA"/>
</dbReference>
<accession>A0AAE0L3L2</accession>